<comment type="pathway">
    <text evidence="12">Cell wall biogenesis; peptidoglycan biosynthesis.</text>
</comment>
<dbReference type="GO" id="GO:0051992">
    <property type="term" value="F:UDP-N-acetylmuramoyl-L-alanyl-D-glutamyl-meso-2,6-diaminopimelyl-D-alanyl-D-alanine:undecaprenyl-phosphate transferase activity"/>
    <property type="evidence" value="ECO:0007669"/>
    <property type="project" value="RHEA"/>
</dbReference>
<dbReference type="GO" id="GO:0008963">
    <property type="term" value="F:phospho-N-acetylmuramoyl-pentapeptide-transferase activity"/>
    <property type="evidence" value="ECO:0007669"/>
    <property type="project" value="UniProtKB-UniRule"/>
</dbReference>
<evidence type="ECO:0000313" key="15">
    <source>
        <dbReference type="EMBL" id="QDV08214.1"/>
    </source>
</evidence>
<comment type="subcellular location">
    <subcellularLocation>
        <location evidence="12">Cell membrane</location>
        <topology evidence="12">Multi-pass membrane protein</topology>
    </subcellularLocation>
    <subcellularLocation>
        <location evidence="1">Membrane</location>
        <topology evidence="1">Multi-pass membrane protein</topology>
    </subcellularLocation>
</comment>
<keyword evidence="6 12" id="KW-0133">Cell shape</keyword>
<evidence type="ECO:0000256" key="11">
    <source>
        <dbReference type="ARBA" id="ARBA00023316"/>
    </source>
</evidence>
<evidence type="ECO:0000256" key="13">
    <source>
        <dbReference type="NCBIfam" id="TIGR00445"/>
    </source>
</evidence>
<evidence type="ECO:0000256" key="4">
    <source>
        <dbReference type="ARBA" id="ARBA00022679"/>
    </source>
</evidence>
<dbReference type="EC" id="2.7.8.13" evidence="12 13"/>
<comment type="function">
    <text evidence="12">Catalyzes the initial step of the lipid cycle reactions in the biosynthesis of the cell wall peptidoglycan: transfers peptidoglycan precursor phospho-MurNAc-pentapeptide from UDP-MurNAc-pentapeptide onto the lipid carrier undecaprenyl phosphate, yielding undecaprenyl-pyrophosphoryl-MurNAc-pentapeptide, known as lipid I.</text>
</comment>
<evidence type="ECO:0000256" key="2">
    <source>
        <dbReference type="ARBA" id="ARBA00005583"/>
    </source>
</evidence>
<evidence type="ECO:0000256" key="3">
    <source>
        <dbReference type="ARBA" id="ARBA00022618"/>
    </source>
</evidence>
<keyword evidence="12 14" id="KW-0460">Magnesium</keyword>
<evidence type="ECO:0000256" key="1">
    <source>
        <dbReference type="ARBA" id="ARBA00004141"/>
    </source>
</evidence>
<evidence type="ECO:0000256" key="14">
    <source>
        <dbReference type="PIRSR" id="PIRSR600715-1"/>
    </source>
</evidence>
<feature type="transmembrane region" description="Helical" evidence="12">
    <location>
        <begin position="305"/>
        <end position="328"/>
    </location>
</feature>
<feature type="transmembrane region" description="Helical" evidence="12">
    <location>
        <begin position="104"/>
        <end position="122"/>
    </location>
</feature>
<dbReference type="AlphaFoldDB" id="A0A518EVW7"/>
<evidence type="ECO:0000256" key="9">
    <source>
        <dbReference type="ARBA" id="ARBA00023136"/>
    </source>
</evidence>
<dbReference type="OrthoDB" id="9805475at2"/>
<organism evidence="15 16">
    <name type="scientific">Saltatorellus ferox</name>
    <dbReference type="NCBI Taxonomy" id="2528018"/>
    <lineage>
        <taxon>Bacteria</taxon>
        <taxon>Pseudomonadati</taxon>
        <taxon>Planctomycetota</taxon>
        <taxon>Planctomycetia</taxon>
        <taxon>Planctomycetia incertae sedis</taxon>
        <taxon>Saltatorellus</taxon>
    </lineage>
</organism>
<accession>A0A518EVW7</accession>
<gene>
    <name evidence="12 15" type="primary">mraY</name>
    <name evidence="15" type="ORF">Poly30_37500</name>
</gene>
<evidence type="ECO:0000256" key="12">
    <source>
        <dbReference type="HAMAP-Rule" id="MF_00038"/>
    </source>
</evidence>
<dbReference type="HAMAP" id="MF_00038">
    <property type="entry name" value="MraY"/>
    <property type="match status" value="1"/>
</dbReference>
<dbReference type="EMBL" id="CP036434">
    <property type="protein sequence ID" value="QDV08214.1"/>
    <property type="molecule type" value="Genomic_DNA"/>
</dbReference>
<keyword evidence="7 12" id="KW-0573">Peptidoglycan synthesis</keyword>
<keyword evidence="4 12" id="KW-0808">Transferase</keyword>
<dbReference type="GO" id="GO:0071555">
    <property type="term" value="P:cell wall organization"/>
    <property type="evidence" value="ECO:0007669"/>
    <property type="project" value="UniProtKB-KW"/>
</dbReference>
<feature type="transmembrane region" description="Helical" evidence="12">
    <location>
        <begin position="257"/>
        <end position="273"/>
    </location>
</feature>
<protein>
    <recommendedName>
        <fullName evidence="12 13">Phospho-N-acetylmuramoyl-pentapeptide-transferase</fullName>
        <ecNumber evidence="12 13">2.7.8.13</ecNumber>
    </recommendedName>
    <alternativeName>
        <fullName evidence="12">UDP-MurNAc-pentapeptide phosphotransferase</fullName>
    </alternativeName>
</protein>
<proteinExistence type="inferred from homology"/>
<evidence type="ECO:0000256" key="7">
    <source>
        <dbReference type="ARBA" id="ARBA00022984"/>
    </source>
</evidence>
<dbReference type="GO" id="GO:0046872">
    <property type="term" value="F:metal ion binding"/>
    <property type="evidence" value="ECO:0007669"/>
    <property type="project" value="UniProtKB-KW"/>
</dbReference>
<reference evidence="15 16" key="1">
    <citation type="submission" date="2019-02" db="EMBL/GenBank/DDBJ databases">
        <title>Deep-cultivation of Planctomycetes and their phenomic and genomic characterization uncovers novel biology.</title>
        <authorList>
            <person name="Wiegand S."/>
            <person name="Jogler M."/>
            <person name="Boedeker C."/>
            <person name="Pinto D."/>
            <person name="Vollmers J."/>
            <person name="Rivas-Marin E."/>
            <person name="Kohn T."/>
            <person name="Peeters S.H."/>
            <person name="Heuer A."/>
            <person name="Rast P."/>
            <person name="Oberbeckmann S."/>
            <person name="Bunk B."/>
            <person name="Jeske O."/>
            <person name="Meyerdierks A."/>
            <person name="Storesund J.E."/>
            <person name="Kallscheuer N."/>
            <person name="Luecker S."/>
            <person name="Lage O.M."/>
            <person name="Pohl T."/>
            <person name="Merkel B.J."/>
            <person name="Hornburger P."/>
            <person name="Mueller R.-W."/>
            <person name="Bruemmer F."/>
            <person name="Labrenz M."/>
            <person name="Spormann A.M."/>
            <person name="Op den Camp H."/>
            <person name="Overmann J."/>
            <person name="Amann R."/>
            <person name="Jetten M.S.M."/>
            <person name="Mascher T."/>
            <person name="Medema M.H."/>
            <person name="Devos D.P."/>
            <person name="Kaster A.-K."/>
            <person name="Ovreas L."/>
            <person name="Rohde M."/>
            <person name="Galperin M.Y."/>
            <person name="Jogler C."/>
        </authorList>
    </citation>
    <scope>NUCLEOTIDE SEQUENCE [LARGE SCALE GENOMIC DNA]</scope>
    <source>
        <strain evidence="15 16">Poly30</strain>
    </source>
</reference>
<dbReference type="GO" id="GO:0051301">
    <property type="term" value="P:cell division"/>
    <property type="evidence" value="ECO:0007669"/>
    <property type="project" value="UniProtKB-KW"/>
</dbReference>
<dbReference type="PANTHER" id="PTHR22926:SF5">
    <property type="entry name" value="PHOSPHO-N-ACETYLMURAMOYL-PENTAPEPTIDE-TRANSFERASE HOMOLOG"/>
    <property type="match status" value="1"/>
</dbReference>
<keyword evidence="5 12" id="KW-0812">Transmembrane</keyword>
<keyword evidence="12" id="KW-1003">Cell membrane</keyword>
<dbReference type="GO" id="GO:0008360">
    <property type="term" value="P:regulation of cell shape"/>
    <property type="evidence" value="ECO:0007669"/>
    <property type="project" value="UniProtKB-KW"/>
</dbReference>
<dbReference type="PROSITE" id="PS01347">
    <property type="entry name" value="MRAY_1"/>
    <property type="match status" value="1"/>
</dbReference>
<dbReference type="PROSITE" id="PS01348">
    <property type="entry name" value="MRAY_2"/>
    <property type="match status" value="1"/>
</dbReference>
<sequence>MFGGTRVIADLLRNLFEYAALDSLSFRAAMAAFTAFALAIVLGAPVIRWLRNHRVGENTDKTDAPELAQLAREAGKDKTPTMGGSFLIGSLMTSVVFWCDLGNVQVVLALILLAGLGAVGFVDDYLKLTVAGSSGLSARAKLVGQTIAVLFVVGGFAWYAHASGRFSLLDVYPPFLKDFRLPLGDTLLGTAAFVAFGWLVIAGTSNATNITDGMDGLLAGCVILSGSALAIFCYVTGRSDWSFYLEVPYIPEAAEMAVVGAALVGSCLGFLWYNSHPAEVFMGDSGSLPIGGLLAWMAVVAKQELVLPLLGFVFFAELGSSALQTFWYRRSGGKRIFTMAPIHHGLQTKGGIFRPGKRPWPETKIVTRAYIVAAVCAMASLALLKVR</sequence>
<keyword evidence="3 12" id="KW-0132">Cell division</keyword>
<dbReference type="InterPro" id="IPR003524">
    <property type="entry name" value="PNAcMuramoyl-5peptid_Trfase"/>
</dbReference>
<dbReference type="Pfam" id="PF00953">
    <property type="entry name" value="Glycos_transf_4"/>
    <property type="match status" value="1"/>
</dbReference>
<evidence type="ECO:0000256" key="5">
    <source>
        <dbReference type="ARBA" id="ARBA00022692"/>
    </source>
</evidence>
<dbReference type="RefSeq" id="WP_145200453.1">
    <property type="nucleotide sequence ID" value="NZ_CP036434.1"/>
</dbReference>
<feature type="transmembrane region" description="Helical" evidence="12">
    <location>
        <begin position="142"/>
        <end position="161"/>
    </location>
</feature>
<name>A0A518EVW7_9BACT</name>
<keyword evidence="10 12" id="KW-0131">Cell cycle</keyword>
<evidence type="ECO:0000256" key="10">
    <source>
        <dbReference type="ARBA" id="ARBA00023306"/>
    </source>
</evidence>
<dbReference type="PANTHER" id="PTHR22926">
    <property type="entry name" value="PHOSPHO-N-ACETYLMURAMOYL-PENTAPEPTIDE-TRANSFERASE"/>
    <property type="match status" value="1"/>
</dbReference>
<comment type="catalytic activity">
    <reaction evidence="12">
        <text>UDP-N-acetyl-alpha-D-muramoyl-L-alanyl-gamma-D-glutamyl-meso-2,6-diaminopimeloyl-D-alanyl-D-alanine + di-trans,octa-cis-undecaprenyl phosphate = di-trans,octa-cis-undecaprenyl diphospho-N-acetyl-alpha-D-muramoyl-L-alanyl-D-glutamyl-meso-2,6-diaminopimeloyl-D-alanyl-D-alanine + UMP</text>
        <dbReference type="Rhea" id="RHEA:28386"/>
        <dbReference type="ChEBI" id="CHEBI:57865"/>
        <dbReference type="ChEBI" id="CHEBI:60392"/>
        <dbReference type="ChEBI" id="CHEBI:61386"/>
        <dbReference type="ChEBI" id="CHEBI:61387"/>
        <dbReference type="EC" id="2.7.8.13"/>
    </reaction>
</comment>
<keyword evidence="11 12" id="KW-0961">Cell wall biogenesis/degradation</keyword>
<comment type="similarity">
    <text evidence="2 12">Belongs to the glycosyltransferase 4 family. MraY subfamily.</text>
</comment>
<dbReference type="InterPro" id="IPR018480">
    <property type="entry name" value="PNAcMuramoyl-5peptid_Trfase_CS"/>
</dbReference>
<dbReference type="UniPathway" id="UPA00219"/>
<feature type="binding site" evidence="14">
    <location>
        <position position="209"/>
    </location>
    <ligand>
        <name>Mg(2+)</name>
        <dbReference type="ChEBI" id="CHEBI:18420"/>
    </ligand>
</feature>
<keyword evidence="8 12" id="KW-1133">Transmembrane helix</keyword>
<dbReference type="Proteomes" id="UP000320390">
    <property type="component" value="Chromosome"/>
</dbReference>
<keyword evidence="9 12" id="KW-0472">Membrane</keyword>
<dbReference type="GO" id="GO:0005886">
    <property type="term" value="C:plasma membrane"/>
    <property type="evidence" value="ECO:0007669"/>
    <property type="project" value="UniProtKB-SubCell"/>
</dbReference>
<dbReference type="GO" id="GO:0009252">
    <property type="term" value="P:peptidoglycan biosynthetic process"/>
    <property type="evidence" value="ECO:0007669"/>
    <property type="project" value="UniProtKB-UniRule"/>
</dbReference>
<keyword evidence="16" id="KW-1185">Reference proteome</keyword>
<evidence type="ECO:0000256" key="6">
    <source>
        <dbReference type="ARBA" id="ARBA00022960"/>
    </source>
</evidence>
<dbReference type="CDD" id="cd06852">
    <property type="entry name" value="GT_MraY"/>
    <property type="match status" value="1"/>
</dbReference>
<feature type="transmembrane region" description="Helical" evidence="12">
    <location>
        <begin position="181"/>
        <end position="204"/>
    </location>
</feature>
<feature type="transmembrane region" description="Helical" evidence="12">
    <location>
        <begin position="216"/>
        <end position="237"/>
    </location>
</feature>
<dbReference type="NCBIfam" id="TIGR00445">
    <property type="entry name" value="mraY"/>
    <property type="match status" value="1"/>
</dbReference>
<comment type="cofactor">
    <cofactor evidence="12 14">
        <name>Mg(2+)</name>
        <dbReference type="ChEBI" id="CHEBI:18420"/>
    </cofactor>
</comment>
<feature type="transmembrane region" description="Helical" evidence="12">
    <location>
        <begin position="24"/>
        <end position="47"/>
    </location>
</feature>
<feature type="transmembrane region" description="Helical" evidence="12">
    <location>
        <begin position="81"/>
        <end position="98"/>
    </location>
</feature>
<evidence type="ECO:0000313" key="16">
    <source>
        <dbReference type="Proteomes" id="UP000320390"/>
    </source>
</evidence>
<keyword evidence="12 14" id="KW-0479">Metal-binding</keyword>
<evidence type="ECO:0000256" key="8">
    <source>
        <dbReference type="ARBA" id="ARBA00022989"/>
    </source>
</evidence>
<dbReference type="InterPro" id="IPR000715">
    <property type="entry name" value="Glycosyl_transferase_4"/>
</dbReference>
<feature type="transmembrane region" description="Helical" evidence="12">
    <location>
        <begin position="365"/>
        <end position="384"/>
    </location>
</feature>
<feature type="binding site" evidence="14">
    <location>
        <position position="284"/>
    </location>
    <ligand>
        <name>Mg(2+)</name>
        <dbReference type="ChEBI" id="CHEBI:18420"/>
    </ligand>
</feature>